<dbReference type="KEGG" id="cac:CA_C1211"/>
<name>Q97JR2_CLOAB</name>
<dbReference type="PIR" id="D97049">
    <property type="entry name" value="D97049"/>
</dbReference>
<dbReference type="HOGENOM" id="CLU_2750517_0_0_9"/>
<dbReference type="RefSeq" id="WP_010964524.1">
    <property type="nucleotide sequence ID" value="NC_003030.1"/>
</dbReference>
<gene>
    <name evidence="1" type="ordered locus">CA_C1211</name>
</gene>
<dbReference type="STRING" id="272562.CA_C1211"/>
<dbReference type="eggNOG" id="ENOG502ZRT3">
    <property type="taxonomic scope" value="Bacteria"/>
</dbReference>
<organism evidence="1 2">
    <name type="scientific">Clostridium acetobutylicum (strain ATCC 824 / DSM 792 / JCM 1419 / IAM 19013 / LMG 5710 / NBRC 13948 / NRRL B-527 / VKM B-1787 / 2291 / W)</name>
    <dbReference type="NCBI Taxonomy" id="272562"/>
    <lineage>
        <taxon>Bacteria</taxon>
        <taxon>Bacillati</taxon>
        <taxon>Bacillota</taxon>
        <taxon>Clostridia</taxon>
        <taxon>Eubacteriales</taxon>
        <taxon>Clostridiaceae</taxon>
        <taxon>Clostridium</taxon>
    </lineage>
</organism>
<dbReference type="AlphaFoldDB" id="Q97JR2"/>
<dbReference type="OrthoDB" id="2663708at2"/>
<proteinExistence type="predicted"/>
<protein>
    <submittedName>
        <fullName evidence="1">Uncharacterized protein</fullName>
    </submittedName>
</protein>
<keyword evidence="2" id="KW-1185">Reference proteome</keyword>
<accession>Q97JR2</accession>
<dbReference type="EMBL" id="AE001437">
    <property type="protein sequence ID" value="AAK79183.1"/>
    <property type="molecule type" value="Genomic_DNA"/>
</dbReference>
<reference evidence="1 2" key="1">
    <citation type="journal article" date="2001" name="J. Bacteriol.">
        <title>Genome sequence and comparative analysis of the solvent-producing bacterium Clostridium acetobutylicum.</title>
        <authorList>
            <person name="Nolling J."/>
            <person name="Breton G."/>
            <person name="Omelchenko M.V."/>
            <person name="Makarova K.S."/>
            <person name="Zeng Q."/>
            <person name="Gibson R."/>
            <person name="Lee H.M."/>
            <person name="Dubois J."/>
            <person name="Qiu D."/>
            <person name="Hitti J."/>
            <person name="Wolf Y.I."/>
            <person name="Tatusov R.L."/>
            <person name="Sabathe F."/>
            <person name="Doucette-Stamm L."/>
            <person name="Soucaille P."/>
            <person name="Daly M.J."/>
            <person name="Bennett G.N."/>
            <person name="Koonin E.V."/>
            <person name="Smith D.R."/>
        </authorList>
    </citation>
    <scope>NUCLEOTIDE SEQUENCE [LARGE SCALE GENOMIC DNA]</scope>
    <source>
        <strain evidence="2">ATCC 824 / DSM 792 / JCM 1419 / LMG 5710 / VKM B-1787</strain>
    </source>
</reference>
<dbReference type="PATRIC" id="fig|272562.8.peg.1412"/>
<evidence type="ECO:0000313" key="1">
    <source>
        <dbReference type="EMBL" id="AAK79183.1"/>
    </source>
</evidence>
<dbReference type="Proteomes" id="UP000000814">
    <property type="component" value="Chromosome"/>
</dbReference>
<evidence type="ECO:0000313" key="2">
    <source>
        <dbReference type="Proteomes" id="UP000000814"/>
    </source>
</evidence>
<sequence>MEDEYKKYIDKKIEDGLIAKDGTPLKCFCGCTNLGNINEYYEEHWMVEYIVKCKECGRQLGHYAYGCWEL</sequence>
<dbReference type="GeneID" id="44997719"/>